<dbReference type="AlphaFoldDB" id="A0ABD0YBR0"/>
<name>A0ABD0YBR0_9HEMI</name>
<keyword evidence="2" id="KW-1185">Reference proteome</keyword>
<protein>
    <submittedName>
        <fullName evidence="1">Uncharacterized protein</fullName>
    </submittedName>
</protein>
<proteinExistence type="predicted"/>
<accession>A0ABD0YBR0</accession>
<evidence type="ECO:0000313" key="1">
    <source>
        <dbReference type="EMBL" id="KAL1124114.1"/>
    </source>
</evidence>
<gene>
    <name evidence="1" type="ORF">AAG570_001884</name>
</gene>
<organism evidence="1 2">
    <name type="scientific">Ranatra chinensis</name>
    <dbReference type="NCBI Taxonomy" id="642074"/>
    <lineage>
        <taxon>Eukaryota</taxon>
        <taxon>Metazoa</taxon>
        <taxon>Ecdysozoa</taxon>
        <taxon>Arthropoda</taxon>
        <taxon>Hexapoda</taxon>
        <taxon>Insecta</taxon>
        <taxon>Pterygota</taxon>
        <taxon>Neoptera</taxon>
        <taxon>Paraneoptera</taxon>
        <taxon>Hemiptera</taxon>
        <taxon>Heteroptera</taxon>
        <taxon>Panheteroptera</taxon>
        <taxon>Nepomorpha</taxon>
        <taxon>Nepidae</taxon>
        <taxon>Ranatrinae</taxon>
        <taxon>Ranatra</taxon>
    </lineage>
</organism>
<reference evidence="1 2" key="1">
    <citation type="submission" date="2024-07" db="EMBL/GenBank/DDBJ databases">
        <title>Chromosome-level genome assembly of the water stick insect Ranatra chinensis (Heteroptera: Nepidae).</title>
        <authorList>
            <person name="Liu X."/>
        </authorList>
    </citation>
    <scope>NUCLEOTIDE SEQUENCE [LARGE SCALE GENOMIC DNA]</scope>
    <source>
        <strain evidence="1">Cailab_2021Rc</strain>
        <tissue evidence="1">Muscle</tissue>
    </source>
</reference>
<evidence type="ECO:0000313" key="2">
    <source>
        <dbReference type="Proteomes" id="UP001558652"/>
    </source>
</evidence>
<dbReference type="Proteomes" id="UP001558652">
    <property type="component" value="Unassembled WGS sequence"/>
</dbReference>
<sequence length="123" mass="14421">MASKRRNMFYQNKKQETTEIVAGGTLSCSRLPPVGLTLTTFRRIRAFRNRAGKSAGEDIRFLNEKQPWIRQRVRPASMTRTSIPSTSTRFNVLPDRLYRKREPTLHTRMLKKRLRIKKKTTSV</sequence>
<comment type="caution">
    <text evidence="1">The sequence shown here is derived from an EMBL/GenBank/DDBJ whole genome shotgun (WGS) entry which is preliminary data.</text>
</comment>
<dbReference type="EMBL" id="JBFDAA010000011">
    <property type="protein sequence ID" value="KAL1124114.1"/>
    <property type="molecule type" value="Genomic_DNA"/>
</dbReference>